<organism evidence="1 2">
    <name type="scientific">Flexivirga endophytica</name>
    <dbReference type="NCBI Taxonomy" id="1849103"/>
    <lineage>
        <taxon>Bacteria</taxon>
        <taxon>Bacillati</taxon>
        <taxon>Actinomycetota</taxon>
        <taxon>Actinomycetes</taxon>
        <taxon>Micrococcales</taxon>
        <taxon>Dermacoccaceae</taxon>
        <taxon>Flexivirga</taxon>
    </lineage>
</organism>
<dbReference type="Proteomes" id="UP000636793">
    <property type="component" value="Unassembled WGS sequence"/>
</dbReference>
<dbReference type="AlphaFoldDB" id="A0A916WP11"/>
<reference evidence="1" key="1">
    <citation type="journal article" date="2014" name="Int. J. Syst. Evol. Microbiol.">
        <title>Complete genome sequence of Corynebacterium casei LMG S-19264T (=DSM 44701T), isolated from a smear-ripened cheese.</title>
        <authorList>
            <consortium name="US DOE Joint Genome Institute (JGI-PGF)"/>
            <person name="Walter F."/>
            <person name="Albersmeier A."/>
            <person name="Kalinowski J."/>
            <person name="Ruckert C."/>
        </authorList>
    </citation>
    <scope>NUCLEOTIDE SEQUENCE</scope>
    <source>
        <strain evidence="1">CGMCC 1.15085</strain>
    </source>
</reference>
<sequence length="213" mass="21417">MPANATVTITGNLNVLSGARLDADSAPSTITVGRNVVGYPGSTTGLGCTAAHGGCTTGGPDGNGPYAGQQSSITIMGNASFDHVFNAALDGLTVNGNVTSVGGGAGFDFPGFIPFSVKDDTIHGNLTVSGLSTTWFGVIRSTIDGNVSLSDIMLGDPDGNEIVHDTIGKNLICTNMVPAPQIGDADDGIPDPSYPFSTVGRNVIGQCGFVLAP</sequence>
<evidence type="ECO:0000313" key="1">
    <source>
        <dbReference type="EMBL" id="GGB18913.1"/>
    </source>
</evidence>
<gene>
    <name evidence="1" type="ORF">GCM10011492_05960</name>
</gene>
<evidence type="ECO:0000313" key="2">
    <source>
        <dbReference type="Proteomes" id="UP000636793"/>
    </source>
</evidence>
<keyword evidence="2" id="KW-1185">Reference proteome</keyword>
<reference evidence="1" key="2">
    <citation type="submission" date="2020-09" db="EMBL/GenBank/DDBJ databases">
        <authorList>
            <person name="Sun Q."/>
            <person name="Zhou Y."/>
        </authorList>
    </citation>
    <scope>NUCLEOTIDE SEQUENCE</scope>
    <source>
        <strain evidence="1">CGMCC 1.15085</strain>
    </source>
</reference>
<name>A0A916WP11_9MICO</name>
<comment type="caution">
    <text evidence="1">The sequence shown here is derived from an EMBL/GenBank/DDBJ whole genome shotgun (WGS) entry which is preliminary data.</text>
</comment>
<proteinExistence type="predicted"/>
<dbReference type="EMBL" id="BMHI01000001">
    <property type="protein sequence ID" value="GGB18913.1"/>
    <property type="molecule type" value="Genomic_DNA"/>
</dbReference>
<protein>
    <submittedName>
        <fullName evidence="1">Uncharacterized protein</fullName>
    </submittedName>
</protein>
<accession>A0A916WP11</accession>